<keyword evidence="4" id="KW-1185">Reference proteome</keyword>
<keyword evidence="1" id="KW-0175">Coiled coil</keyword>
<keyword evidence="2" id="KW-1133">Transmembrane helix</keyword>
<feature type="non-terminal residue" evidence="3">
    <location>
        <position position="1"/>
    </location>
</feature>
<organism evidence="3 4">
    <name type="scientific">Brachionus plicatilis</name>
    <name type="common">Marine rotifer</name>
    <name type="synonym">Brachionus muelleri</name>
    <dbReference type="NCBI Taxonomy" id="10195"/>
    <lineage>
        <taxon>Eukaryota</taxon>
        <taxon>Metazoa</taxon>
        <taxon>Spiralia</taxon>
        <taxon>Gnathifera</taxon>
        <taxon>Rotifera</taxon>
        <taxon>Eurotatoria</taxon>
        <taxon>Monogononta</taxon>
        <taxon>Pseudotrocha</taxon>
        <taxon>Ploima</taxon>
        <taxon>Brachionidae</taxon>
        <taxon>Brachionus</taxon>
    </lineage>
</organism>
<evidence type="ECO:0000313" key="4">
    <source>
        <dbReference type="Proteomes" id="UP000276133"/>
    </source>
</evidence>
<keyword evidence="2" id="KW-0812">Transmembrane</keyword>
<dbReference type="Proteomes" id="UP000276133">
    <property type="component" value="Unassembled WGS sequence"/>
</dbReference>
<proteinExistence type="predicted"/>
<evidence type="ECO:0000313" key="3">
    <source>
        <dbReference type="EMBL" id="RNA14786.1"/>
    </source>
</evidence>
<dbReference type="EMBL" id="REGN01005111">
    <property type="protein sequence ID" value="RNA14786.1"/>
    <property type="molecule type" value="Genomic_DNA"/>
</dbReference>
<accession>A0A3M7QTV0</accession>
<evidence type="ECO:0000256" key="2">
    <source>
        <dbReference type="SAM" id="Phobius"/>
    </source>
</evidence>
<sequence>VFAEPGIRLHKICTIFIFTFCTVIFVLKFHIANKNKKRSKKLKKELEEEEDDHESLLKAN</sequence>
<dbReference type="AlphaFoldDB" id="A0A3M7QTV0"/>
<name>A0A3M7QTV0_BRAPC</name>
<evidence type="ECO:0000256" key="1">
    <source>
        <dbReference type="SAM" id="Coils"/>
    </source>
</evidence>
<gene>
    <name evidence="3" type="ORF">BpHYR1_053592</name>
</gene>
<protein>
    <submittedName>
        <fullName evidence="3">Uncharacterized protein</fullName>
    </submittedName>
</protein>
<keyword evidence="2" id="KW-0472">Membrane</keyword>
<feature type="transmembrane region" description="Helical" evidence="2">
    <location>
        <begin position="12"/>
        <end position="31"/>
    </location>
</feature>
<comment type="caution">
    <text evidence="3">The sequence shown here is derived from an EMBL/GenBank/DDBJ whole genome shotgun (WGS) entry which is preliminary data.</text>
</comment>
<reference evidence="3 4" key="1">
    <citation type="journal article" date="2018" name="Sci. Rep.">
        <title>Genomic signatures of local adaptation to the degree of environmental predictability in rotifers.</title>
        <authorList>
            <person name="Franch-Gras L."/>
            <person name="Hahn C."/>
            <person name="Garcia-Roger E.M."/>
            <person name="Carmona M.J."/>
            <person name="Serra M."/>
            <person name="Gomez A."/>
        </authorList>
    </citation>
    <scope>NUCLEOTIDE SEQUENCE [LARGE SCALE GENOMIC DNA]</scope>
    <source>
        <strain evidence="3">HYR1</strain>
    </source>
</reference>
<feature type="coiled-coil region" evidence="1">
    <location>
        <begin position="29"/>
        <end position="59"/>
    </location>
</feature>